<dbReference type="Proteomes" id="UP000297245">
    <property type="component" value="Unassembled WGS sequence"/>
</dbReference>
<sequence>MAPHQPCRICPQHLETHPRKLACKICTRWFRDLLSLDEHYRGSPTHPNCPRCIHKGFFDEKALNNHLNCQHASIRCDPCARIFTSEKVLEEHLLSSSRHPACQSCKTGFKKEDDYHLVFDHTDSFCERCRRFFETQEALTKHWATSHAHSCCEICKLGFLDDFILRKVSPTQLNLIH</sequence>
<dbReference type="OrthoDB" id="6105938at2759"/>
<protein>
    <recommendedName>
        <fullName evidence="1">C2H2-type domain-containing protein</fullName>
    </recommendedName>
</protein>
<organism evidence="2 3">
    <name type="scientific">Dendrothele bispora (strain CBS 962.96)</name>
    <dbReference type="NCBI Taxonomy" id="1314807"/>
    <lineage>
        <taxon>Eukaryota</taxon>
        <taxon>Fungi</taxon>
        <taxon>Dikarya</taxon>
        <taxon>Basidiomycota</taxon>
        <taxon>Agaricomycotina</taxon>
        <taxon>Agaricomycetes</taxon>
        <taxon>Agaricomycetidae</taxon>
        <taxon>Agaricales</taxon>
        <taxon>Agaricales incertae sedis</taxon>
        <taxon>Dendrothele</taxon>
    </lineage>
</organism>
<dbReference type="Pfam" id="PF12874">
    <property type="entry name" value="zf-met"/>
    <property type="match status" value="1"/>
</dbReference>
<evidence type="ECO:0000313" key="3">
    <source>
        <dbReference type="Proteomes" id="UP000297245"/>
    </source>
</evidence>
<name>A0A4S8KNE7_DENBC</name>
<dbReference type="EMBL" id="ML180526">
    <property type="protein sequence ID" value="THU77176.1"/>
    <property type="molecule type" value="Genomic_DNA"/>
</dbReference>
<dbReference type="PROSITE" id="PS00028">
    <property type="entry name" value="ZINC_FINGER_C2H2_1"/>
    <property type="match status" value="1"/>
</dbReference>
<keyword evidence="3" id="KW-1185">Reference proteome</keyword>
<accession>A0A4S8KNE7</accession>
<dbReference type="AlphaFoldDB" id="A0A4S8KNE7"/>
<feature type="domain" description="C2H2-type" evidence="1">
    <location>
        <begin position="126"/>
        <end position="147"/>
    </location>
</feature>
<gene>
    <name evidence="2" type="ORF">K435DRAFT_702967</name>
</gene>
<evidence type="ECO:0000259" key="1">
    <source>
        <dbReference type="PROSITE" id="PS00028"/>
    </source>
</evidence>
<evidence type="ECO:0000313" key="2">
    <source>
        <dbReference type="EMBL" id="THU77176.1"/>
    </source>
</evidence>
<dbReference type="SMART" id="SM00355">
    <property type="entry name" value="ZnF_C2H2"/>
    <property type="match status" value="4"/>
</dbReference>
<proteinExistence type="predicted"/>
<reference evidence="2 3" key="1">
    <citation type="journal article" date="2019" name="Nat. Ecol. Evol.">
        <title>Megaphylogeny resolves global patterns of mushroom evolution.</title>
        <authorList>
            <person name="Varga T."/>
            <person name="Krizsan K."/>
            <person name="Foldi C."/>
            <person name="Dima B."/>
            <person name="Sanchez-Garcia M."/>
            <person name="Sanchez-Ramirez S."/>
            <person name="Szollosi G.J."/>
            <person name="Szarkandi J.G."/>
            <person name="Papp V."/>
            <person name="Albert L."/>
            <person name="Andreopoulos W."/>
            <person name="Angelini C."/>
            <person name="Antonin V."/>
            <person name="Barry K.W."/>
            <person name="Bougher N.L."/>
            <person name="Buchanan P."/>
            <person name="Buyck B."/>
            <person name="Bense V."/>
            <person name="Catcheside P."/>
            <person name="Chovatia M."/>
            <person name="Cooper J."/>
            <person name="Damon W."/>
            <person name="Desjardin D."/>
            <person name="Finy P."/>
            <person name="Geml J."/>
            <person name="Haridas S."/>
            <person name="Hughes K."/>
            <person name="Justo A."/>
            <person name="Karasinski D."/>
            <person name="Kautmanova I."/>
            <person name="Kiss B."/>
            <person name="Kocsube S."/>
            <person name="Kotiranta H."/>
            <person name="LaButti K.M."/>
            <person name="Lechner B.E."/>
            <person name="Liimatainen K."/>
            <person name="Lipzen A."/>
            <person name="Lukacs Z."/>
            <person name="Mihaltcheva S."/>
            <person name="Morgado L.N."/>
            <person name="Niskanen T."/>
            <person name="Noordeloos M.E."/>
            <person name="Ohm R.A."/>
            <person name="Ortiz-Santana B."/>
            <person name="Ovrebo C."/>
            <person name="Racz N."/>
            <person name="Riley R."/>
            <person name="Savchenko A."/>
            <person name="Shiryaev A."/>
            <person name="Soop K."/>
            <person name="Spirin V."/>
            <person name="Szebenyi C."/>
            <person name="Tomsovsky M."/>
            <person name="Tulloss R.E."/>
            <person name="Uehling J."/>
            <person name="Grigoriev I.V."/>
            <person name="Vagvolgyi C."/>
            <person name="Papp T."/>
            <person name="Martin F.M."/>
            <person name="Miettinen O."/>
            <person name="Hibbett D.S."/>
            <person name="Nagy L.G."/>
        </authorList>
    </citation>
    <scope>NUCLEOTIDE SEQUENCE [LARGE SCALE GENOMIC DNA]</scope>
    <source>
        <strain evidence="2 3">CBS 962.96</strain>
    </source>
</reference>
<dbReference type="InterPro" id="IPR013087">
    <property type="entry name" value="Znf_C2H2_type"/>
</dbReference>